<dbReference type="Gene3D" id="1.20.120.430">
    <property type="entry name" value="tRNA modification GTPase MnmE domain 2"/>
    <property type="match status" value="1"/>
</dbReference>
<evidence type="ECO:0000256" key="5">
    <source>
        <dbReference type="ARBA" id="ARBA00023134"/>
    </source>
</evidence>
<comment type="similarity">
    <text evidence="2">Belongs to the TRAFAC class TrmE-Era-EngA-EngB-Septin-like GTPase superfamily. TrmE GTPase family.</text>
</comment>
<dbReference type="OrthoDB" id="188276at2759"/>
<evidence type="ECO:0000256" key="3">
    <source>
        <dbReference type="ARBA" id="ARBA00022694"/>
    </source>
</evidence>
<dbReference type="NCBIfam" id="TIGR00231">
    <property type="entry name" value="small_GTP"/>
    <property type="match status" value="1"/>
</dbReference>
<dbReference type="GO" id="GO:0030488">
    <property type="term" value="P:tRNA methylation"/>
    <property type="evidence" value="ECO:0007669"/>
    <property type="project" value="TreeGrafter"/>
</dbReference>
<dbReference type="InterPro" id="IPR004520">
    <property type="entry name" value="GTPase_MnmE"/>
</dbReference>
<evidence type="ECO:0000256" key="1">
    <source>
        <dbReference type="ARBA" id="ARBA00004173"/>
    </source>
</evidence>
<dbReference type="Gene3D" id="3.30.1360.120">
    <property type="entry name" value="Probable tRNA modification gtpase trme, domain 1"/>
    <property type="match status" value="1"/>
</dbReference>
<dbReference type="InterPro" id="IPR027417">
    <property type="entry name" value="P-loop_NTPase"/>
</dbReference>
<dbReference type="InterPro" id="IPR018948">
    <property type="entry name" value="GTP-bd_TrmE_N"/>
</dbReference>
<dbReference type="Gene3D" id="3.40.50.300">
    <property type="entry name" value="P-loop containing nucleotide triphosphate hydrolases"/>
    <property type="match status" value="1"/>
</dbReference>
<keyword evidence="4" id="KW-0547">Nucleotide-binding</keyword>
<keyword evidence="3" id="KW-0819">tRNA processing</keyword>
<dbReference type="SUPFAM" id="SSF52540">
    <property type="entry name" value="P-loop containing nucleoside triphosphate hydrolases"/>
    <property type="match status" value="1"/>
</dbReference>
<dbReference type="InterPro" id="IPR027266">
    <property type="entry name" value="TrmE/GcvT-like"/>
</dbReference>
<evidence type="ECO:0000313" key="10">
    <source>
        <dbReference type="Proteomes" id="UP000070133"/>
    </source>
</evidence>
<dbReference type="CDD" id="cd14858">
    <property type="entry name" value="TrmE_N"/>
    <property type="match status" value="1"/>
</dbReference>
<organism evidence="9 10">
    <name type="scientific">Pseudocercospora eumusae</name>
    <dbReference type="NCBI Taxonomy" id="321146"/>
    <lineage>
        <taxon>Eukaryota</taxon>
        <taxon>Fungi</taxon>
        <taxon>Dikarya</taxon>
        <taxon>Ascomycota</taxon>
        <taxon>Pezizomycotina</taxon>
        <taxon>Dothideomycetes</taxon>
        <taxon>Dothideomycetidae</taxon>
        <taxon>Mycosphaerellales</taxon>
        <taxon>Mycosphaerellaceae</taxon>
        <taxon>Pseudocercospora</taxon>
    </lineage>
</organism>
<dbReference type="GO" id="GO:0005739">
    <property type="term" value="C:mitochondrion"/>
    <property type="evidence" value="ECO:0007669"/>
    <property type="project" value="UniProtKB-SubCell"/>
</dbReference>
<dbReference type="GO" id="GO:0005525">
    <property type="term" value="F:GTP binding"/>
    <property type="evidence" value="ECO:0007669"/>
    <property type="project" value="UniProtKB-KW"/>
</dbReference>
<feature type="domain" description="GTP-binding protein TrmE N-terminal" evidence="7">
    <location>
        <begin position="38"/>
        <end position="164"/>
    </location>
</feature>
<comment type="caution">
    <text evidence="9">The sequence shown here is derived from an EMBL/GenBank/DDBJ whole genome shotgun (WGS) entry which is preliminary data.</text>
</comment>
<evidence type="ECO:0000259" key="6">
    <source>
        <dbReference type="Pfam" id="PF01926"/>
    </source>
</evidence>
<dbReference type="InterPro" id="IPR025867">
    <property type="entry name" value="MnmE_helical"/>
</dbReference>
<evidence type="ECO:0000259" key="7">
    <source>
        <dbReference type="Pfam" id="PF10396"/>
    </source>
</evidence>
<dbReference type="Pfam" id="PF12631">
    <property type="entry name" value="MnmE_helical"/>
    <property type="match status" value="1"/>
</dbReference>
<evidence type="ECO:0000259" key="8">
    <source>
        <dbReference type="Pfam" id="PF12631"/>
    </source>
</evidence>
<dbReference type="InterPro" id="IPR027368">
    <property type="entry name" value="MnmE_dom2"/>
</dbReference>
<accession>A0A139HGK0</accession>
<evidence type="ECO:0000256" key="2">
    <source>
        <dbReference type="ARBA" id="ARBA00011043"/>
    </source>
</evidence>
<keyword evidence="5" id="KW-0342">GTP-binding</keyword>
<dbReference type="STRING" id="321146.A0A139HGK0"/>
<evidence type="ECO:0000313" key="9">
    <source>
        <dbReference type="EMBL" id="KXT01547.1"/>
    </source>
</evidence>
<dbReference type="GO" id="GO:0003924">
    <property type="term" value="F:GTPase activity"/>
    <property type="evidence" value="ECO:0007669"/>
    <property type="project" value="InterPro"/>
</dbReference>
<dbReference type="PANTHER" id="PTHR42714">
    <property type="entry name" value="TRNA MODIFICATION GTPASE GTPBP3"/>
    <property type="match status" value="1"/>
</dbReference>
<dbReference type="HAMAP" id="MF_00379">
    <property type="entry name" value="GTPase_MnmE"/>
    <property type="match status" value="1"/>
</dbReference>
<name>A0A139HGK0_9PEZI</name>
<sequence>MLVLARVCAVRSARAFSSASASATASAPASASASVEPTIYALSSARGRAAIAVIRVSGPACLDICHALCPAKKHPQPRRATVRTLYEPGQAVSRHSVLDSSALLLYFPAPRTATGHDVLELHVHGGPAIVKAVLAAISRCPSNIGPIRYAEPGEFTRRAFMNNRLDLTQVEALRDTLAADTEQQRRLSVRGATGHLAKQYDKWREMLLYARGELEALIDFSEDQHFDETPNELMHSVAQQVKILQQALRVHSQNAVRGELLRHGIGIALLGAPNAGKSSLLNRIVGREAAIVSNEAGTTRDIVEVGVDIGGYFCRFGDTAGLRQAMQAAVQPEQGKSPDVINRIEQEGMRRAKERAADSDLVIVVFSFEDTSKASFLPKLNLDAEVTAVAKKLILEKDNVVIVLNKSDLVANESARAEAKRSVLKEFPSLNEDSVHLLSCTDAETTGSGQLQSYVPSSGTGNMDPGGIQAFLAGLIRQFDELTAALTPVGDDGASGFIPAPAADADLSIWHESLGASERHRVLLEECVSHLNAFLREARSESLLPPVAAHNGDFTRDEVRDPEADIVVAAEHLRAAAECLGKITGRGQAGDVEEVLGVVFEQFCVGK</sequence>
<proteinExistence type="inferred from homology"/>
<dbReference type="AlphaFoldDB" id="A0A139HGK0"/>
<dbReference type="EMBL" id="LFZN01000053">
    <property type="protein sequence ID" value="KXT01547.1"/>
    <property type="molecule type" value="Genomic_DNA"/>
</dbReference>
<dbReference type="FunFam" id="3.30.1360.120:FF:000007">
    <property type="entry name" value="tRNA modification GTPase GTPBP3, mitochondrial"/>
    <property type="match status" value="1"/>
</dbReference>
<dbReference type="CDD" id="cd04164">
    <property type="entry name" value="trmE"/>
    <property type="match status" value="1"/>
</dbReference>
<gene>
    <name evidence="9" type="ORF">AC578_6360</name>
</gene>
<comment type="subcellular location">
    <subcellularLocation>
        <location evidence="1">Mitochondrion</location>
    </subcellularLocation>
</comment>
<evidence type="ECO:0000256" key="4">
    <source>
        <dbReference type="ARBA" id="ARBA00022741"/>
    </source>
</evidence>
<reference evidence="9 10" key="1">
    <citation type="submission" date="2015-07" db="EMBL/GenBank/DDBJ databases">
        <title>Comparative genomics of the Sigatoka disease complex on banana suggests a link between parallel evolutionary changes in Pseudocercospora fijiensis and Pseudocercospora eumusae and increased virulence on the banana host.</title>
        <authorList>
            <person name="Chang T.-C."/>
            <person name="Salvucci A."/>
            <person name="Crous P.W."/>
            <person name="Stergiopoulos I."/>
        </authorList>
    </citation>
    <scope>NUCLEOTIDE SEQUENCE [LARGE SCALE GENOMIC DNA]</scope>
    <source>
        <strain evidence="9 10">CBS 114824</strain>
    </source>
</reference>
<dbReference type="PANTHER" id="PTHR42714:SF2">
    <property type="entry name" value="TRNA MODIFICATION GTPASE GTPBP3, MITOCHONDRIAL"/>
    <property type="match status" value="1"/>
</dbReference>
<protein>
    <submittedName>
        <fullName evidence="9">Uncharacterized protein</fullName>
    </submittedName>
</protein>
<keyword evidence="10" id="KW-1185">Reference proteome</keyword>
<dbReference type="Pfam" id="PF01926">
    <property type="entry name" value="MMR_HSR1"/>
    <property type="match status" value="1"/>
</dbReference>
<dbReference type="Proteomes" id="UP000070133">
    <property type="component" value="Unassembled WGS sequence"/>
</dbReference>
<dbReference type="InterPro" id="IPR005225">
    <property type="entry name" value="Small_GTP-bd"/>
</dbReference>
<dbReference type="Pfam" id="PF10396">
    <property type="entry name" value="TrmE_N"/>
    <property type="match status" value="1"/>
</dbReference>
<feature type="domain" description="G" evidence="6">
    <location>
        <begin position="267"/>
        <end position="406"/>
    </location>
</feature>
<dbReference type="InterPro" id="IPR006073">
    <property type="entry name" value="GTP-bd"/>
</dbReference>
<feature type="domain" description="MnmE helical" evidence="8">
    <location>
        <begin position="167"/>
        <end position="604"/>
    </location>
</feature>
<dbReference type="InterPro" id="IPR031168">
    <property type="entry name" value="G_TrmE"/>
</dbReference>
<dbReference type="GO" id="GO:0002098">
    <property type="term" value="P:tRNA wobble uridine modification"/>
    <property type="evidence" value="ECO:0007669"/>
    <property type="project" value="TreeGrafter"/>
</dbReference>